<evidence type="ECO:0000313" key="6">
    <source>
        <dbReference type="EMBL" id="MED6226416.1"/>
    </source>
</evidence>
<evidence type="ECO:0000256" key="3">
    <source>
        <dbReference type="ARBA" id="ARBA00022729"/>
    </source>
</evidence>
<comment type="caution">
    <text evidence="6">The sequence shown here is derived from an EMBL/GenBank/DDBJ whole genome shotgun (WGS) entry which is preliminary data.</text>
</comment>
<comment type="similarity">
    <text evidence="2">Belongs to the peptidase S8 family.</text>
</comment>
<evidence type="ECO:0000256" key="2">
    <source>
        <dbReference type="ARBA" id="ARBA00011073"/>
    </source>
</evidence>
<sequence length="181" mass="20196">SCKVCNNQSKSKGKAKEVKFPKEMRIPSLILLFCYSLPLLLLASALHWPCCAAKQSYVVYMGAHSHDPAKLSPLDFNRVTHSHYEFLGSFLGSSDAAKDSIFYSYTKHINGFAAILKEEVAAEIAKHPKVLSVFENRGRKLHTTRSWDFMGLEQNGKTLSNSIWKKARYGEGVIIGNLDTG</sequence>
<evidence type="ECO:0000259" key="5">
    <source>
        <dbReference type="Pfam" id="PF05922"/>
    </source>
</evidence>
<accession>A0ABU6ZWU2</accession>
<name>A0ABU6ZWU2_9FABA</name>
<keyword evidence="7" id="KW-1185">Reference proteome</keyword>
<feature type="non-terminal residue" evidence="6">
    <location>
        <position position="181"/>
    </location>
</feature>
<keyword evidence="4" id="KW-0812">Transmembrane</keyword>
<dbReference type="Gene3D" id="3.30.70.80">
    <property type="entry name" value="Peptidase S8 propeptide/proteinase inhibitor I9"/>
    <property type="match status" value="1"/>
</dbReference>
<dbReference type="PANTHER" id="PTHR10795">
    <property type="entry name" value="PROPROTEIN CONVERTASE SUBTILISIN/KEXIN"/>
    <property type="match status" value="1"/>
</dbReference>
<dbReference type="EMBL" id="JASCZI010275243">
    <property type="protein sequence ID" value="MED6226416.1"/>
    <property type="molecule type" value="Genomic_DNA"/>
</dbReference>
<keyword evidence="4" id="KW-0472">Membrane</keyword>
<dbReference type="Proteomes" id="UP001341840">
    <property type="component" value="Unassembled WGS sequence"/>
</dbReference>
<dbReference type="SUPFAM" id="SSF52743">
    <property type="entry name" value="Subtilisin-like"/>
    <property type="match status" value="1"/>
</dbReference>
<dbReference type="InterPro" id="IPR036852">
    <property type="entry name" value="Peptidase_S8/S53_dom_sf"/>
</dbReference>
<protein>
    <recommendedName>
        <fullName evidence="5">Inhibitor I9 domain-containing protein</fullName>
    </recommendedName>
</protein>
<feature type="domain" description="Inhibitor I9" evidence="5">
    <location>
        <begin position="56"/>
        <end position="142"/>
    </location>
</feature>
<keyword evidence="3" id="KW-0732">Signal</keyword>
<organism evidence="6 7">
    <name type="scientific">Stylosanthes scabra</name>
    <dbReference type="NCBI Taxonomy" id="79078"/>
    <lineage>
        <taxon>Eukaryota</taxon>
        <taxon>Viridiplantae</taxon>
        <taxon>Streptophyta</taxon>
        <taxon>Embryophyta</taxon>
        <taxon>Tracheophyta</taxon>
        <taxon>Spermatophyta</taxon>
        <taxon>Magnoliopsida</taxon>
        <taxon>eudicotyledons</taxon>
        <taxon>Gunneridae</taxon>
        <taxon>Pentapetalae</taxon>
        <taxon>rosids</taxon>
        <taxon>fabids</taxon>
        <taxon>Fabales</taxon>
        <taxon>Fabaceae</taxon>
        <taxon>Papilionoideae</taxon>
        <taxon>50 kb inversion clade</taxon>
        <taxon>dalbergioids sensu lato</taxon>
        <taxon>Dalbergieae</taxon>
        <taxon>Pterocarpus clade</taxon>
        <taxon>Stylosanthes</taxon>
    </lineage>
</organism>
<dbReference type="InterPro" id="IPR010259">
    <property type="entry name" value="S8pro/Inhibitor_I9"/>
</dbReference>
<dbReference type="InterPro" id="IPR045051">
    <property type="entry name" value="SBT"/>
</dbReference>
<dbReference type="InterPro" id="IPR037045">
    <property type="entry name" value="S8pro/Inhibitor_I9_sf"/>
</dbReference>
<gene>
    <name evidence="6" type="ORF">PIB30_103527</name>
</gene>
<evidence type="ECO:0000256" key="4">
    <source>
        <dbReference type="SAM" id="Phobius"/>
    </source>
</evidence>
<dbReference type="Pfam" id="PF05922">
    <property type="entry name" value="Inhibitor_I9"/>
    <property type="match status" value="1"/>
</dbReference>
<feature type="non-terminal residue" evidence="6">
    <location>
        <position position="1"/>
    </location>
</feature>
<keyword evidence="4" id="KW-1133">Transmembrane helix</keyword>
<evidence type="ECO:0000313" key="7">
    <source>
        <dbReference type="Proteomes" id="UP001341840"/>
    </source>
</evidence>
<evidence type="ECO:0000256" key="1">
    <source>
        <dbReference type="ARBA" id="ARBA00004613"/>
    </source>
</evidence>
<reference evidence="6 7" key="1">
    <citation type="journal article" date="2023" name="Plants (Basel)">
        <title>Bridging the Gap: Combining Genomics and Transcriptomics Approaches to Understand Stylosanthes scabra, an Orphan Legume from the Brazilian Caatinga.</title>
        <authorList>
            <person name="Ferreira-Neto J.R.C."/>
            <person name="da Silva M.D."/>
            <person name="Binneck E."/>
            <person name="de Melo N.F."/>
            <person name="da Silva R.H."/>
            <person name="de Melo A.L.T.M."/>
            <person name="Pandolfi V."/>
            <person name="Bustamante F.O."/>
            <person name="Brasileiro-Vidal A.C."/>
            <person name="Benko-Iseppon A.M."/>
        </authorList>
    </citation>
    <scope>NUCLEOTIDE SEQUENCE [LARGE SCALE GENOMIC DNA]</scope>
    <source>
        <tissue evidence="6">Leaves</tissue>
    </source>
</reference>
<proteinExistence type="inferred from homology"/>
<feature type="transmembrane region" description="Helical" evidence="4">
    <location>
        <begin position="29"/>
        <end position="48"/>
    </location>
</feature>
<comment type="subcellular location">
    <subcellularLocation>
        <location evidence="1">Secreted</location>
    </subcellularLocation>
</comment>